<proteinExistence type="inferred from homology"/>
<evidence type="ECO:0000256" key="9">
    <source>
        <dbReference type="ARBA" id="ARBA00023065"/>
    </source>
</evidence>
<keyword evidence="4" id="KW-0633">Potassium transport</keyword>
<dbReference type="EMBL" id="CP029490">
    <property type="protein sequence ID" value="AWN21491.1"/>
    <property type="molecule type" value="Genomic_DNA"/>
</dbReference>
<protein>
    <submittedName>
        <fullName evidence="14">DUF1211 domain-containing protein</fullName>
    </submittedName>
</protein>
<gene>
    <name evidence="14" type="ORF">DK182_09210</name>
</gene>
<feature type="transmembrane region" description="Helical" evidence="13">
    <location>
        <begin position="80"/>
        <end position="97"/>
    </location>
</feature>
<keyword evidence="7" id="KW-0630">Potassium</keyword>
<feature type="transmembrane region" description="Helical" evidence="13">
    <location>
        <begin position="178"/>
        <end position="196"/>
    </location>
</feature>
<evidence type="ECO:0000256" key="6">
    <source>
        <dbReference type="ARBA" id="ARBA00022826"/>
    </source>
</evidence>
<keyword evidence="11" id="KW-0407">Ion channel</keyword>
<evidence type="ECO:0000256" key="5">
    <source>
        <dbReference type="ARBA" id="ARBA00022692"/>
    </source>
</evidence>
<evidence type="ECO:0000256" key="1">
    <source>
        <dbReference type="ARBA" id="ARBA00004141"/>
    </source>
</evidence>
<keyword evidence="15" id="KW-1185">Reference proteome</keyword>
<feature type="transmembrane region" description="Helical" evidence="13">
    <location>
        <begin position="40"/>
        <end position="59"/>
    </location>
</feature>
<reference evidence="14 15" key="1">
    <citation type="submission" date="2018-05" db="EMBL/GenBank/DDBJ databases">
        <title>Complete genome sequences of Streptococcus sobrinus.</title>
        <authorList>
            <person name="Sales M."/>
            <person name="Jensen P.A."/>
        </authorList>
    </citation>
    <scope>NUCLEOTIDE SEQUENCE [LARGE SCALE GENOMIC DNA]</scope>
    <source>
        <strain evidence="14 15">SL1</strain>
    </source>
</reference>
<accession>A0ABN5LLA4</accession>
<comment type="subcellular location">
    <subcellularLocation>
        <location evidence="1">Membrane</location>
        <topology evidence="1">Multi-pass membrane protein</topology>
    </subcellularLocation>
</comment>
<evidence type="ECO:0000256" key="3">
    <source>
        <dbReference type="ARBA" id="ARBA00022448"/>
    </source>
</evidence>
<comment type="similarity">
    <text evidence="2">Belongs to the TMEM175 family.</text>
</comment>
<feature type="transmembrane region" description="Helical" evidence="13">
    <location>
        <begin position="12"/>
        <end position="28"/>
    </location>
</feature>
<dbReference type="Proteomes" id="UP000245369">
    <property type="component" value="Chromosome"/>
</dbReference>
<evidence type="ECO:0000256" key="10">
    <source>
        <dbReference type="ARBA" id="ARBA00023136"/>
    </source>
</evidence>
<evidence type="ECO:0000256" key="13">
    <source>
        <dbReference type="SAM" id="Phobius"/>
    </source>
</evidence>
<name>A0ABN5LLA4_9STRE</name>
<sequence>MLENLTKKFDTLSDGLYAIIMTILVLSIKVPDKMSQLPQFGTDILWFLISFIIIANQWYRRARTMVLTEKISVPIMTWDMVNHMFICLVPLFLQLLTKFENYSLAVLSYGILITVISISSNFMLFRVGIKQLHAEREKSNTDSNRPKPESKGVLIRLGLQIVLPFIGILLLAYVFPHFAIFIYILLPVITFINNSMTERDLTNQDVQTMSDYMTYRFAKKDDK</sequence>
<keyword evidence="8 13" id="KW-1133">Transmembrane helix</keyword>
<evidence type="ECO:0000256" key="7">
    <source>
        <dbReference type="ARBA" id="ARBA00022958"/>
    </source>
</evidence>
<keyword evidence="9" id="KW-0406">Ion transport</keyword>
<evidence type="ECO:0000313" key="15">
    <source>
        <dbReference type="Proteomes" id="UP000245369"/>
    </source>
</evidence>
<dbReference type="Pfam" id="PF06736">
    <property type="entry name" value="TMEM175"/>
    <property type="match status" value="1"/>
</dbReference>
<evidence type="ECO:0000256" key="8">
    <source>
        <dbReference type="ARBA" id="ARBA00022989"/>
    </source>
</evidence>
<evidence type="ECO:0000256" key="11">
    <source>
        <dbReference type="ARBA" id="ARBA00023303"/>
    </source>
</evidence>
<keyword evidence="5 13" id="KW-0812">Transmembrane</keyword>
<keyword evidence="10 13" id="KW-0472">Membrane</keyword>
<evidence type="ECO:0000256" key="4">
    <source>
        <dbReference type="ARBA" id="ARBA00022538"/>
    </source>
</evidence>
<dbReference type="RefSeq" id="WP_002961575.1">
    <property type="nucleotide sequence ID" value="NZ_CP029490.1"/>
</dbReference>
<feature type="transmembrane region" description="Helical" evidence="13">
    <location>
        <begin position="109"/>
        <end position="129"/>
    </location>
</feature>
<keyword evidence="3" id="KW-0813">Transport</keyword>
<feature type="transmembrane region" description="Helical" evidence="13">
    <location>
        <begin position="153"/>
        <end position="172"/>
    </location>
</feature>
<keyword evidence="6" id="KW-0631">Potassium channel</keyword>
<evidence type="ECO:0000256" key="2">
    <source>
        <dbReference type="ARBA" id="ARBA00006920"/>
    </source>
</evidence>
<organism evidence="14 15">
    <name type="scientific">Streptococcus sobrinus</name>
    <dbReference type="NCBI Taxonomy" id="1310"/>
    <lineage>
        <taxon>Bacteria</taxon>
        <taxon>Bacillati</taxon>
        <taxon>Bacillota</taxon>
        <taxon>Bacilli</taxon>
        <taxon>Lactobacillales</taxon>
        <taxon>Streptococcaceae</taxon>
        <taxon>Streptococcus</taxon>
    </lineage>
</organism>
<dbReference type="GeneID" id="93924681"/>
<evidence type="ECO:0000256" key="12">
    <source>
        <dbReference type="ARBA" id="ARBA00034430"/>
    </source>
</evidence>
<comment type="catalytic activity">
    <reaction evidence="12">
        <text>K(+)(in) = K(+)(out)</text>
        <dbReference type="Rhea" id="RHEA:29463"/>
        <dbReference type="ChEBI" id="CHEBI:29103"/>
    </reaction>
</comment>
<dbReference type="InterPro" id="IPR010617">
    <property type="entry name" value="TMEM175-like"/>
</dbReference>
<evidence type="ECO:0000313" key="14">
    <source>
        <dbReference type="EMBL" id="AWN21491.1"/>
    </source>
</evidence>